<dbReference type="OrthoDB" id="9996127at2759"/>
<dbReference type="SUPFAM" id="SSF56176">
    <property type="entry name" value="FAD-binding/transporter-associated domain-like"/>
    <property type="match status" value="1"/>
</dbReference>
<dbReference type="Pfam" id="PF01565">
    <property type="entry name" value="FAD_binding_4"/>
    <property type="match status" value="1"/>
</dbReference>
<evidence type="ECO:0000256" key="4">
    <source>
        <dbReference type="ARBA" id="ARBA00022827"/>
    </source>
</evidence>
<sequence>MEVLVAAGAWAMSPISNYLSTQAGSRLFPRYENSTFESNLFEQLSSSAHVYFPGSEGFNASTTRWSTLDAPNVTITVEVANEADVVEVVKFANEHGKPYLVVNNGHGAITTVGKLQNGVQIWMRQLNSVAIAPDSQTATFGGGILAKDVTDGLWAAGKQTVTGACECVSLLGAGLGGGHGWLQGRHGLVSDQFVSLNMVMADGTLQTIDQNHELWWAMRGAGHNFGIVTSVTSKIYDVEHPNWAFQMLVFTGDKVEGLYTNINEELLRNGTQPVDIMHFSVFINNPALDPVNPVIILFILQEGVDVVDVKYTQSFTALGPILAQAESGDYRDLPRWTAMAKNDDVCKKHGLANTRFPIDIQAYDIPAQKKVFDVFASAIKDTPALNSSLFLFEGYSVQGVKSVPPQDTAYPFRESNLLLAPVVAYKEDGEQLAKKAEALGEELREILHQASGQKELRTYVNYAFGTEGVKSMYGYEQWRQDRLHALKKKYDPQGKFSFYAPIA</sequence>
<dbReference type="InterPro" id="IPR036318">
    <property type="entry name" value="FAD-bd_PCMH-like_sf"/>
</dbReference>
<evidence type="ECO:0000256" key="3">
    <source>
        <dbReference type="ARBA" id="ARBA00022630"/>
    </source>
</evidence>
<gene>
    <name evidence="7" type="ORF">P280DRAFT_550440</name>
</gene>
<dbReference type="GO" id="GO:0016491">
    <property type="term" value="F:oxidoreductase activity"/>
    <property type="evidence" value="ECO:0007669"/>
    <property type="project" value="UniProtKB-KW"/>
</dbReference>
<dbReference type="InterPro" id="IPR006094">
    <property type="entry name" value="Oxid_FAD_bind_N"/>
</dbReference>
<name>A0A6A6S0M2_9PLEO</name>
<evidence type="ECO:0000256" key="5">
    <source>
        <dbReference type="ARBA" id="ARBA00023002"/>
    </source>
</evidence>
<evidence type="ECO:0000256" key="1">
    <source>
        <dbReference type="ARBA" id="ARBA00001974"/>
    </source>
</evidence>
<comment type="cofactor">
    <cofactor evidence="1">
        <name>FAD</name>
        <dbReference type="ChEBI" id="CHEBI:57692"/>
    </cofactor>
</comment>
<evidence type="ECO:0000259" key="6">
    <source>
        <dbReference type="PROSITE" id="PS51387"/>
    </source>
</evidence>
<keyword evidence="5" id="KW-0560">Oxidoreductase</keyword>
<dbReference type="Pfam" id="PF08031">
    <property type="entry name" value="BBE"/>
    <property type="match status" value="1"/>
</dbReference>
<keyword evidence="4" id="KW-0274">FAD</keyword>
<dbReference type="InterPro" id="IPR016166">
    <property type="entry name" value="FAD-bd_PCMH"/>
</dbReference>
<dbReference type="EMBL" id="MU006786">
    <property type="protein sequence ID" value="KAF2639754.1"/>
    <property type="molecule type" value="Genomic_DNA"/>
</dbReference>
<keyword evidence="3" id="KW-0285">Flavoprotein</keyword>
<dbReference type="InterPro" id="IPR016167">
    <property type="entry name" value="FAD-bd_PCMH_sub1"/>
</dbReference>
<evidence type="ECO:0000313" key="8">
    <source>
        <dbReference type="Proteomes" id="UP000799753"/>
    </source>
</evidence>
<dbReference type="Gene3D" id="3.40.462.20">
    <property type="match status" value="1"/>
</dbReference>
<dbReference type="Gene3D" id="3.30.43.10">
    <property type="entry name" value="Uridine Diphospho-n-acetylenolpyruvylglucosamine Reductase, domain 2"/>
    <property type="match status" value="1"/>
</dbReference>
<comment type="similarity">
    <text evidence="2">Belongs to the oxygen-dependent FAD-linked oxidoreductase family.</text>
</comment>
<protein>
    <submittedName>
        <fullName evidence="7">FAD-binding domain-containing protein</fullName>
    </submittedName>
</protein>
<dbReference type="Proteomes" id="UP000799753">
    <property type="component" value="Unassembled WGS sequence"/>
</dbReference>
<dbReference type="InterPro" id="IPR016169">
    <property type="entry name" value="FAD-bd_PCMH_sub2"/>
</dbReference>
<dbReference type="PANTHER" id="PTHR42973">
    <property type="entry name" value="BINDING OXIDOREDUCTASE, PUTATIVE (AFU_ORTHOLOGUE AFUA_1G17690)-RELATED"/>
    <property type="match status" value="1"/>
</dbReference>
<dbReference type="InterPro" id="IPR050416">
    <property type="entry name" value="FAD-linked_Oxidoreductase"/>
</dbReference>
<dbReference type="GO" id="GO:0071949">
    <property type="term" value="F:FAD binding"/>
    <property type="evidence" value="ECO:0007669"/>
    <property type="project" value="InterPro"/>
</dbReference>
<dbReference type="InterPro" id="IPR012951">
    <property type="entry name" value="BBE"/>
</dbReference>
<accession>A0A6A6S0M2</accession>
<evidence type="ECO:0000313" key="7">
    <source>
        <dbReference type="EMBL" id="KAF2639754.1"/>
    </source>
</evidence>
<dbReference type="PROSITE" id="PS51387">
    <property type="entry name" value="FAD_PCMH"/>
    <property type="match status" value="1"/>
</dbReference>
<reference evidence="7" key="1">
    <citation type="journal article" date="2020" name="Stud. Mycol.">
        <title>101 Dothideomycetes genomes: a test case for predicting lifestyles and emergence of pathogens.</title>
        <authorList>
            <person name="Haridas S."/>
            <person name="Albert R."/>
            <person name="Binder M."/>
            <person name="Bloem J."/>
            <person name="Labutti K."/>
            <person name="Salamov A."/>
            <person name="Andreopoulos B."/>
            <person name="Baker S."/>
            <person name="Barry K."/>
            <person name="Bills G."/>
            <person name="Bluhm B."/>
            <person name="Cannon C."/>
            <person name="Castanera R."/>
            <person name="Culley D."/>
            <person name="Daum C."/>
            <person name="Ezra D."/>
            <person name="Gonzalez J."/>
            <person name="Henrissat B."/>
            <person name="Kuo A."/>
            <person name="Liang C."/>
            <person name="Lipzen A."/>
            <person name="Lutzoni F."/>
            <person name="Magnuson J."/>
            <person name="Mondo S."/>
            <person name="Nolan M."/>
            <person name="Ohm R."/>
            <person name="Pangilinan J."/>
            <person name="Park H.-J."/>
            <person name="Ramirez L."/>
            <person name="Alfaro M."/>
            <person name="Sun H."/>
            <person name="Tritt A."/>
            <person name="Yoshinaga Y."/>
            <person name="Zwiers L.-H."/>
            <person name="Turgeon B."/>
            <person name="Goodwin S."/>
            <person name="Spatafora J."/>
            <person name="Crous P."/>
            <person name="Grigoriev I."/>
        </authorList>
    </citation>
    <scope>NUCLEOTIDE SEQUENCE</scope>
    <source>
        <strain evidence="7">CBS 473.64</strain>
    </source>
</reference>
<proteinExistence type="inferred from homology"/>
<dbReference type="PANTHER" id="PTHR42973:SF9">
    <property type="entry name" value="FAD-BINDING PCMH-TYPE DOMAIN-CONTAINING PROTEIN-RELATED"/>
    <property type="match status" value="1"/>
</dbReference>
<evidence type="ECO:0000256" key="2">
    <source>
        <dbReference type="ARBA" id="ARBA00005466"/>
    </source>
</evidence>
<organism evidence="7 8">
    <name type="scientific">Massarina eburnea CBS 473.64</name>
    <dbReference type="NCBI Taxonomy" id="1395130"/>
    <lineage>
        <taxon>Eukaryota</taxon>
        <taxon>Fungi</taxon>
        <taxon>Dikarya</taxon>
        <taxon>Ascomycota</taxon>
        <taxon>Pezizomycotina</taxon>
        <taxon>Dothideomycetes</taxon>
        <taxon>Pleosporomycetidae</taxon>
        <taxon>Pleosporales</taxon>
        <taxon>Massarineae</taxon>
        <taxon>Massarinaceae</taxon>
        <taxon>Massarina</taxon>
    </lineage>
</organism>
<dbReference type="AlphaFoldDB" id="A0A6A6S0M2"/>
<keyword evidence="8" id="KW-1185">Reference proteome</keyword>
<feature type="domain" description="FAD-binding PCMH-type" evidence="6">
    <location>
        <begin position="68"/>
        <end position="238"/>
    </location>
</feature>
<dbReference type="Gene3D" id="3.30.465.10">
    <property type="match status" value="1"/>
</dbReference>